<organism evidence="3 4">
    <name type="scientific">Methylobacterium terricola</name>
    <dbReference type="NCBI Taxonomy" id="2583531"/>
    <lineage>
        <taxon>Bacteria</taxon>
        <taxon>Pseudomonadati</taxon>
        <taxon>Pseudomonadota</taxon>
        <taxon>Alphaproteobacteria</taxon>
        <taxon>Hyphomicrobiales</taxon>
        <taxon>Methylobacteriaceae</taxon>
        <taxon>Methylobacterium</taxon>
    </lineage>
</organism>
<comment type="caution">
    <text evidence="3">The sequence shown here is derived from an EMBL/GenBank/DDBJ whole genome shotgun (WGS) entry which is preliminary data.</text>
</comment>
<accession>A0A5C4LJW0</accession>
<dbReference type="RefSeq" id="WP_139034968.1">
    <property type="nucleotide sequence ID" value="NZ_VDDA01000003.1"/>
</dbReference>
<keyword evidence="4" id="KW-1185">Reference proteome</keyword>
<dbReference type="AlphaFoldDB" id="A0A5C4LJW0"/>
<dbReference type="PANTHER" id="PTHR30590">
    <property type="entry name" value="INNER MEMBRANE PROTEIN"/>
    <property type="match status" value="1"/>
</dbReference>
<name>A0A5C4LJW0_9HYPH</name>
<dbReference type="PANTHER" id="PTHR30590:SF2">
    <property type="entry name" value="INNER MEMBRANE PROTEIN"/>
    <property type="match status" value="1"/>
</dbReference>
<keyword evidence="1" id="KW-0472">Membrane</keyword>
<feature type="transmembrane region" description="Helical" evidence="1">
    <location>
        <begin position="245"/>
        <end position="267"/>
    </location>
</feature>
<feature type="transmembrane region" description="Helical" evidence="1">
    <location>
        <begin position="352"/>
        <end position="373"/>
    </location>
</feature>
<sequence length="398" mass="42890">MLAADRASAPGSPAAPVEPTARLGILDALRGLALLGVLAINLEFEFRVSIFRQFVSGPPERAIDRGIDAILSTFVDMKAFALFSLLFGVGLAIQFERMAPARRAMLLMRRLLVLLGFGLIHLVLIWNGDILTEYALAGLIVLPFLFGPTWLPALGSAVFLGLSLVQPLLPPLVAFPSRAWLLHQVAAADRVYATGSFPEILRFRIEEIAGFLPLHAFVLPRTLGLFLLGVVAWRSGLVWRAGHHAWALGWAACLAMGTGTALTLATATRHYSGWPSLGRAEIVAAPLGTIVLALGYALAILAVGTTRAGRRGLAWAEPVGRMAFTNYIVQSLVLGFIFYGYGLGLFGRLDLATGLALVLAVYGAQAVASRWWLAHHRFGPLEGLWRALTYGRRPEPGA</sequence>
<evidence type="ECO:0000256" key="1">
    <source>
        <dbReference type="SAM" id="Phobius"/>
    </source>
</evidence>
<keyword evidence="1" id="KW-1133">Transmembrane helix</keyword>
<protein>
    <submittedName>
        <fullName evidence="3">DUF418 domain-containing protein</fullName>
    </submittedName>
</protein>
<feature type="transmembrane region" description="Helical" evidence="1">
    <location>
        <begin position="79"/>
        <end position="99"/>
    </location>
</feature>
<dbReference type="Pfam" id="PF04235">
    <property type="entry name" value="DUF418"/>
    <property type="match status" value="1"/>
</dbReference>
<feature type="transmembrane region" description="Helical" evidence="1">
    <location>
        <begin position="282"/>
        <end position="303"/>
    </location>
</feature>
<feature type="transmembrane region" description="Helical" evidence="1">
    <location>
        <begin position="111"/>
        <end position="128"/>
    </location>
</feature>
<evidence type="ECO:0000313" key="3">
    <source>
        <dbReference type="EMBL" id="TNC14052.1"/>
    </source>
</evidence>
<feature type="transmembrane region" description="Helical" evidence="1">
    <location>
        <begin position="211"/>
        <end position="233"/>
    </location>
</feature>
<keyword evidence="1" id="KW-0812">Transmembrane</keyword>
<dbReference type="InterPro" id="IPR052529">
    <property type="entry name" value="Bact_Transport_Assoc"/>
</dbReference>
<reference evidence="3 4" key="1">
    <citation type="submission" date="2019-06" db="EMBL/GenBank/DDBJ databases">
        <title>Genome of Methylobacterium sp. 17Sr1-39.</title>
        <authorList>
            <person name="Seo T."/>
        </authorList>
    </citation>
    <scope>NUCLEOTIDE SEQUENCE [LARGE SCALE GENOMIC DNA]</scope>
    <source>
        <strain evidence="3 4">17Sr1-39</strain>
    </source>
</reference>
<feature type="transmembrane region" description="Helical" evidence="1">
    <location>
        <begin position="134"/>
        <end position="151"/>
    </location>
</feature>
<dbReference type="Proteomes" id="UP000305267">
    <property type="component" value="Unassembled WGS sequence"/>
</dbReference>
<feature type="transmembrane region" description="Helical" evidence="1">
    <location>
        <begin position="324"/>
        <end position="346"/>
    </location>
</feature>
<dbReference type="InterPro" id="IPR007349">
    <property type="entry name" value="DUF418"/>
</dbReference>
<dbReference type="EMBL" id="VDDA01000003">
    <property type="protein sequence ID" value="TNC14052.1"/>
    <property type="molecule type" value="Genomic_DNA"/>
</dbReference>
<proteinExistence type="predicted"/>
<evidence type="ECO:0000259" key="2">
    <source>
        <dbReference type="Pfam" id="PF04235"/>
    </source>
</evidence>
<dbReference type="OrthoDB" id="9807744at2"/>
<evidence type="ECO:0000313" key="4">
    <source>
        <dbReference type="Proteomes" id="UP000305267"/>
    </source>
</evidence>
<gene>
    <name evidence="3" type="ORF">FF100_07620</name>
</gene>
<feature type="domain" description="DUF418" evidence="2">
    <location>
        <begin position="233"/>
        <end position="391"/>
    </location>
</feature>